<dbReference type="PANTHER" id="PTHR12338">
    <property type="entry name" value="AUTOTRANSPORTER"/>
    <property type="match status" value="1"/>
</dbReference>
<keyword evidence="2" id="KW-0964">Secreted</keyword>
<accession>A0A2T7U8D0</accession>
<evidence type="ECO:0000259" key="6">
    <source>
        <dbReference type="SMART" id="SM00912"/>
    </source>
</evidence>
<keyword evidence="8" id="KW-1185">Reference proteome</keyword>
<evidence type="ECO:0000313" key="8">
    <source>
        <dbReference type="Proteomes" id="UP000037507"/>
    </source>
</evidence>
<keyword evidence="3" id="KW-0732">Signal</keyword>
<dbReference type="Gene3D" id="2.160.20.10">
    <property type="entry name" value="Single-stranded right-handed beta-helix, Pectin lyase-like"/>
    <property type="match status" value="1"/>
</dbReference>
<dbReference type="NCBIfam" id="TIGR02601">
    <property type="entry name" value="autotrns_rpt"/>
    <property type="match status" value="2"/>
</dbReference>
<dbReference type="GO" id="GO:0005576">
    <property type="term" value="C:extracellular region"/>
    <property type="evidence" value="ECO:0007669"/>
    <property type="project" value="UniProtKB-SubCell"/>
</dbReference>
<organism evidence="7 8">
    <name type="scientific">Limnohabitans planktonicus II-D5</name>
    <dbReference type="NCBI Taxonomy" id="1293045"/>
    <lineage>
        <taxon>Bacteria</taxon>
        <taxon>Pseudomonadati</taxon>
        <taxon>Pseudomonadota</taxon>
        <taxon>Betaproteobacteria</taxon>
        <taxon>Burkholderiales</taxon>
        <taxon>Comamonadaceae</taxon>
        <taxon>Limnohabitans</taxon>
    </lineage>
</organism>
<dbReference type="Pfam" id="PF12951">
    <property type="entry name" value="PATR"/>
    <property type="match status" value="3"/>
</dbReference>
<feature type="non-terminal residue" evidence="7">
    <location>
        <position position="2516"/>
    </location>
</feature>
<dbReference type="RefSeq" id="WP_116695949.1">
    <property type="nucleotide sequence ID" value="NZ_LFYT02000051.1"/>
</dbReference>
<evidence type="ECO:0000313" key="7">
    <source>
        <dbReference type="EMBL" id="PVE40924.1"/>
    </source>
</evidence>
<gene>
    <name evidence="7" type="ORF">H663_019870</name>
</gene>
<dbReference type="InterPro" id="IPR024973">
    <property type="entry name" value="ESPR"/>
</dbReference>
<dbReference type="Pfam" id="PF18657">
    <property type="entry name" value="YDG"/>
    <property type="match status" value="5"/>
</dbReference>
<evidence type="ECO:0000256" key="5">
    <source>
        <dbReference type="SAM" id="Phobius"/>
    </source>
</evidence>
<evidence type="ECO:0000256" key="2">
    <source>
        <dbReference type="ARBA" id="ARBA00022525"/>
    </source>
</evidence>
<dbReference type="SMART" id="SM00912">
    <property type="entry name" value="Haemagg_act"/>
    <property type="match status" value="1"/>
</dbReference>
<evidence type="ECO:0000256" key="4">
    <source>
        <dbReference type="SAM" id="MobiDB-lite"/>
    </source>
</evidence>
<feature type="transmembrane region" description="Helical" evidence="5">
    <location>
        <begin position="46"/>
        <end position="67"/>
    </location>
</feature>
<feature type="region of interest" description="Disordered" evidence="4">
    <location>
        <begin position="396"/>
        <end position="417"/>
    </location>
</feature>
<dbReference type="NCBIfam" id="TIGR01901">
    <property type="entry name" value="adhes_NPXG"/>
    <property type="match status" value="1"/>
</dbReference>
<evidence type="ECO:0000256" key="1">
    <source>
        <dbReference type="ARBA" id="ARBA00004613"/>
    </source>
</evidence>
<name>A0A2T7U8D0_9BURK</name>
<dbReference type="InterPro" id="IPR013425">
    <property type="entry name" value="Autotrns_rpt"/>
</dbReference>
<comment type="caution">
    <text evidence="7">The sequence shown here is derived from an EMBL/GenBank/DDBJ whole genome shotgun (WGS) entry which is preliminary data.</text>
</comment>
<keyword evidence="5" id="KW-0472">Membrane</keyword>
<dbReference type="InterPro" id="IPR050909">
    <property type="entry name" value="Bact_Autotransporter_VF"/>
</dbReference>
<protein>
    <recommendedName>
        <fullName evidence="6">Filamentous haemagglutinin FhaB/tRNA nuclease CdiA-like TPS domain-containing protein</fullName>
    </recommendedName>
</protein>
<dbReference type="Pfam" id="PF13018">
    <property type="entry name" value="ESPR"/>
    <property type="match status" value="1"/>
</dbReference>
<dbReference type="OrthoDB" id="218680at2"/>
<sequence>MNANCYKTVFSKRLGALVAVGEHATSQGKATGSFQGAGFSESCSSAAAYFIGALSLSFALVAMAYAAPASNALPTGGQVAQGAAAISQSGASMAIQQSTARAVVNWQSFDIGKDAKVNIVQPSSQSVLLNRVSGPAPSQIFGQMTANGQVVLVNPNGVTFGKDGSVSAAGLTASTLNTTDADFMAGRNRFTRDGATGQVLNLGNLTVAPGGYVALLGASVSNEGKIVAPQGNVALGAAESITLPVYGSRRIKMELTPSAINAAVANQRGGSIVTEGGQVYMQAAAVGSAIASVMQSGSIDTSGAQGGAVHLLTDGGHIKVDGSITANSTQGAAGGDIYIGRDKDTNVLAKTADVSGALLESKGGFVETSGDYLKVDGISVKAKDWLLDPSDITISSSANSNVTGTSPADITPNGASGTSSVVNVSTIQNAINTGTNVTIKTTNALNTTGAGNITIANALTFNNQGTTDATLNLIADNGITQNAGASITTNAASAKLVNVNMTANGNYQGNTAADASSQGIVLNSSINTNGAVTLTGTNKNIAAGAGVQFGSGASITTKGAVTVTGVSTSGTGYGVALNNTLIDAGTTGDIWITGTSTGNHGVFNNFTNSSVYNMKLLGKNVSINGSTSGTNSSGFFSYIGNFAGNIISAAENLSITGTVNGAGFGTAIDHVATSWHNRVNAYTAGGTLSITGTNNASAPNTGTTITMAGVQAKAGGDLTVSATTNNAATDAISVKSSFYYPGYGYIGGASSFESTGGNTTLKSNQGSILIQDGVPNSVTSTAIKGKNVIIDNTGGTFTGGVFTAGTGVSTSTVRAGVQISDGLQATDPNIASNPTLRTITATDASGQIVLSGKKASTGSGVEISSAAALSAANITILGENTGATGAAINISSAAAKLTSTQATTLTAGGTGSGTSLVAAGNIQVGTQLKVTTPAAGTISGLISGTGSLLKSGAGQLTLSAYNASTGVYGTNTFSGGATVSQGTLVLGHGNGNYNKTAGTGGIIVGDLNTGNNNVSLLVEKGTPGNATGYLNRDITFTNNGTGMATLGTTSGTVNEAGRGWTTVNSKITLNRDVVINDATNDRLTMDGQITGTGNITFTGNRITMGAVSGTGISANNFVGNVTISSGTTLQASAKYILPTTTNVINNGTLRLLDGKHQSIDGLSGSGKVETNSTSGGLLTTLSLGNNNSSATYTGTIVGTSSPLNLVKNGTGTQVLSGNNTYTGGTNVAKGTLQIGDGTNNGLIGAGAVDIATGTTLDFNVKSGSLVGYTTYNTFTGEGTLKKTGTGTLAWSSGGATFSLGTNSKIDVREGTFTGASSTNEVWKDNKASLNVESGATFLGVEGNIKVDALTGGGVVSSGWGGIAYGFTVGVNGGSGTFAGSIQDANGVAAKLTKEGTGTQILTGNNTYTGITTVDGGTLQIGDGGTTGTLGNGGAVNLQGGSNLHFNRSAATTINNDITGTGNVSATITGASGSLTLAKNITLTGTVSATADQAITTTASKTISTRGGISLTGKAGVALNGDITNSTSGAITIAAGDGTVLSAAAITSASGATITQRANAAVTLTTDGQGDLTVAKIVKGVATAGTGAGDITVAAGIKVPAGATGGNIKTVAGNTITNNGTGKTLIYTGSALNSGQMSNLMSSLSNLQLTGSSKNTAVRTAYGAGGGFAGGPNTQVLFRESVDLTGSLTSATINTTYGDAAPTSTAIASAIVAANGGTGNNIVTNLAAGTFKAAVDDVATDLANNATLVATANSFGRLDANAAGYNYNESASANYAASGASVVKLVVAKANLTKVEGAKTYDGQIQTLVAGTNGSLTLTGVASETAALNTGNSVNLTGANAGTQAVSGLGTNAAFTSANGLSLANYNVADTDMSALASALPTKNTVAIAKAKLTEVTGAKIYDGNTNLSGGTLSIKGVNGEKFTTDKASVVLGSKNVVGTDGFGANSVTNLSGLTLTGTTSAALSTNYDQTQLPTTSNTVTIGKANLAVAMSNQTKVYDGTVTATLTAGAITATGVTVGSVTETATVSQTSGTYNDKNVNGATTVTANLLPVDFASGTADLSNYNLPFTVSNTSSNITKKDVTYSGVGVVAKTYDGTTTAVLNGAAALGSVAAGSSVSTDTKVITTDAVTLGGTVAGTFASKNVRGTNGTGANTVTLTGASLSGADASNYNLVQQAPVTANDTISKANLAVTMSSQNKTYDGTTAAALATGAITATGVIVGGVAETATVSKASGTYNSKNVATATTVTASLATGDFTAATGTDLSNYNLPTTVSNTTSTIGKANLAVAMSSQNKTYDGTTAAALATGAITATGVTVGGVAETATVSKASGTYNSKNVATATTVTASLATGDFTAATGTDLSNYNLPTTVSNTTSTIGKANLAVAMSSQNKTYDGTTAAALATGAITATGVTVDGVAETATVSKASGTYNSKNVATATTVTASLATGDFTAATGTDLSNYNLPTTVSNTTSTIGKANLAVAMSSQNKTYDGTTAAALATGAITATGVTVGGVAETATV</sequence>
<dbReference type="SUPFAM" id="SSF51126">
    <property type="entry name" value="Pectin lyase-like"/>
    <property type="match status" value="1"/>
</dbReference>
<dbReference type="STRING" id="1293045.H663_00005"/>
<reference evidence="7" key="1">
    <citation type="submission" date="2017-04" db="EMBL/GenBank/DDBJ databases">
        <title>Unexpected and diverse lifestyles within the genus Limnohabitans.</title>
        <authorList>
            <person name="Kasalicky V."/>
            <person name="Mehrshad M."/>
            <person name="Andrei S.-A."/>
            <person name="Salcher M."/>
            <person name="Kratochvilova H."/>
            <person name="Simek K."/>
            <person name="Ghai R."/>
        </authorList>
    </citation>
    <scope>NUCLEOTIDE SEQUENCE [LARGE SCALE GENOMIC DNA]</scope>
    <source>
        <strain evidence="7">II-D5</strain>
    </source>
</reference>
<keyword evidence="5" id="KW-1133">Transmembrane helix</keyword>
<dbReference type="InterPro" id="IPR008638">
    <property type="entry name" value="FhaB/CdiA-like_TPS"/>
</dbReference>
<dbReference type="InterPro" id="IPR041248">
    <property type="entry name" value="YDG"/>
</dbReference>
<comment type="subcellular location">
    <subcellularLocation>
        <location evidence="1">Secreted</location>
    </subcellularLocation>
</comment>
<proteinExistence type="predicted"/>
<evidence type="ECO:0000256" key="3">
    <source>
        <dbReference type="ARBA" id="ARBA00022729"/>
    </source>
</evidence>
<keyword evidence="5" id="KW-0812">Transmembrane</keyword>
<feature type="domain" description="Filamentous haemagglutinin FhaB/tRNA nuclease CdiA-like TPS" evidence="6">
    <location>
        <begin position="70"/>
        <end position="182"/>
    </location>
</feature>
<dbReference type="PANTHER" id="PTHR12338:SF8">
    <property type="entry name" value="HEME_HEMOPEXIN-BINDING PROTEIN"/>
    <property type="match status" value="1"/>
</dbReference>
<dbReference type="InterPro" id="IPR011050">
    <property type="entry name" value="Pectin_lyase_fold/virulence"/>
</dbReference>
<dbReference type="Proteomes" id="UP000037507">
    <property type="component" value="Unassembled WGS sequence"/>
</dbReference>
<dbReference type="InterPro" id="IPR012334">
    <property type="entry name" value="Pectin_lyas_fold"/>
</dbReference>
<dbReference type="EMBL" id="LFYT02000051">
    <property type="protein sequence ID" value="PVE40924.1"/>
    <property type="molecule type" value="Genomic_DNA"/>
</dbReference>